<dbReference type="EMBL" id="CAADRN010000274">
    <property type="protein sequence ID" value="VFU16888.1"/>
    <property type="molecule type" value="Genomic_DNA"/>
</dbReference>
<dbReference type="InterPro" id="IPR021778">
    <property type="entry name" value="Se/S_carrier-like"/>
</dbReference>
<reference evidence="2" key="1">
    <citation type="submission" date="2019-03" db="EMBL/GenBank/DDBJ databases">
        <authorList>
            <person name="Hao L."/>
        </authorList>
    </citation>
    <scope>NUCLEOTIDE SEQUENCE</scope>
</reference>
<dbReference type="Pfam" id="PF11823">
    <property type="entry name" value="Se_S_carrier"/>
    <property type="match status" value="1"/>
</dbReference>
<feature type="domain" description="Putative Se/S carrier protein-like" evidence="1">
    <location>
        <begin position="3"/>
        <end position="71"/>
    </location>
</feature>
<proteinExistence type="predicted"/>
<protein>
    <recommendedName>
        <fullName evidence="1">Putative Se/S carrier protein-like domain-containing protein</fullName>
    </recommendedName>
</protein>
<sequence>MTYLLAVFSSVHQVNRMKNVLNKDGRYFGMIRAPHAVFPGGCGFALRFEESGRPLVEQAALELGIAINGIFKEGKEENGSKVYVRIQ</sequence>
<evidence type="ECO:0000313" key="2">
    <source>
        <dbReference type="EMBL" id="VFU16888.1"/>
    </source>
</evidence>
<evidence type="ECO:0000259" key="1">
    <source>
        <dbReference type="Pfam" id="PF11823"/>
    </source>
</evidence>
<organism evidence="2">
    <name type="scientific">anaerobic digester metagenome</name>
    <dbReference type="NCBI Taxonomy" id="1263854"/>
    <lineage>
        <taxon>unclassified sequences</taxon>
        <taxon>metagenomes</taxon>
        <taxon>ecological metagenomes</taxon>
    </lineage>
</organism>
<dbReference type="AlphaFoldDB" id="A0A485M5V9"/>
<gene>
    <name evidence="2" type="ORF">SCFA_3450003</name>
</gene>
<accession>A0A485M5V9</accession>
<name>A0A485M5V9_9ZZZZ</name>